<dbReference type="AlphaFoldDB" id="A0A5C5ZKF3"/>
<dbReference type="PANTHER" id="PTHR43575">
    <property type="entry name" value="PROTEIN ABCI7, CHLOROPLASTIC"/>
    <property type="match status" value="1"/>
</dbReference>
<reference evidence="4 5" key="1">
    <citation type="submission" date="2019-02" db="EMBL/GenBank/DDBJ databases">
        <title>Deep-cultivation of Planctomycetes and their phenomic and genomic characterization uncovers novel biology.</title>
        <authorList>
            <person name="Wiegand S."/>
            <person name="Jogler M."/>
            <person name="Boedeker C."/>
            <person name="Pinto D."/>
            <person name="Vollmers J."/>
            <person name="Rivas-Marin E."/>
            <person name="Kohn T."/>
            <person name="Peeters S.H."/>
            <person name="Heuer A."/>
            <person name="Rast P."/>
            <person name="Oberbeckmann S."/>
            <person name="Bunk B."/>
            <person name="Jeske O."/>
            <person name="Meyerdierks A."/>
            <person name="Storesund J.E."/>
            <person name="Kallscheuer N."/>
            <person name="Luecker S."/>
            <person name="Lage O.M."/>
            <person name="Pohl T."/>
            <person name="Merkel B.J."/>
            <person name="Hornburger P."/>
            <person name="Mueller R.-W."/>
            <person name="Bruemmer F."/>
            <person name="Labrenz M."/>
            <person name="Spormann A.M."/>
            <person name="Op Den Camp H."/>
            <person name="Overmann J."/>
            <person name="Amann R."/>
            <person name="Jetten M.S.M."/>
            <person name="Mascher T."/>
            <person name="Medema M.H."/>
            <person name="Devos D.P."/>
            <person name="Kaster A.-K."/>
            <person name="Ovreas L."/>
            <person name="Rohde M."/>
            <person name="Galperin M.Y."/>
            <person name="Jogler C."/>
        </authorList>
    </citation>
    <scope>NUCLEOTIDE SEQUENCE [LARGE SCALE GENOMIC DNA]</scope>
    <source>
        <strain evidence="4 5">Mal64</strain>
    </source>
</reference>
<dbReference type="InterPro" id="IPR011542">
    <property type="entry name" value="SUF_FeS_clus_asmbl_SufD"/>
</dbReference>
<dbReference type="Proteomes" id="UP000315440">
    <property type="component" value="Unassembled WGS sequence"/>
</dbReference>
<dbReference type="PANTHER" id="PTHR43575:SF1">
    <property type="entry name" value="PROTEIN ABCI7, CHLOROPLASTIC"/>
    <property type="match status" value="1"/>
</dbReference>
<gene>
    <name evidence="4" type="primary">sufB_2</name>
    <name evidence="4" type="ORF">Mal64_37230</name>
</gene>
<dbReference type="Pfam" id="PF19295">
    <property type="entry name" value="SufBD_N"/>
    <property type="match status" value="1"/>
</dbReference>
<protein>
    <submittedName>
        <fullName evidence="4">FeS cluster assembly protein SufB</fullName>
    </submittedName>
</protein>
<evidence type="ECO:0000259" key="3">
    <source>
        <dbReference type="Pfam" id="PF19295"/>
    </source>
</evidence>
<dbReference type="InterPro" id="IPR045595">
    <property type="entry name" value="SufBD_N"/>
</dbReference>
<accession>A0A5C5ZKF3</accession>
<dbReference type="InterPro" id="IPR037284">
    <property type="entry name" value="SUF_FeS_clus_asmbl_SufBD_sf"/>
</dbReference>
<dbReference type="SUPFAM" id="SSF101960">
    <property type="entry name" value="Stabilizer of iron transporter SufD"/>
    <property type="match status" value="1"/>
</dbReference>
<evidence type="ECO:0000259" key="2">
    <source>
        <dbReference type="Pfam" id="PF01458"/>
    </source>
</evidence>
<dbReference type="InterPro" id="IPR055346">
    <property type="entry name" value="Fe-S_cluster_assembly_SufBD"/>
</dbReference>
<sequence>MTATLTETGYDQAAFEAFIAERGHEPDWVRERRVAAFSAFQQADWPTGREEEWMRSNIRLFKLEKFVSPVAAGATDSNAPALLTRNVELGGRLRSVNGRAVESSLDDDLAAKGVLFGPTDQILAEHGDVILGALGEGVVNPTRDRFAMLNASLWSGGATLYVPKGVVIDRPLHALASLKGAHQSDFAKTIVILEEGAEATLLMESTSEGDDEGLHCGSVEIIVGKEANLRYVNLQNWNDRVWHFAQQRAVVHELGRIQWTVGALGARMAQVNQEVALAGQDAEAQVNGVMFTHGKQHLTYNTHQHHQAEFCRSDLLYKAALQDTSRTVWRGMIKVDEAGQRTDAYQRNDNLMLSDTSRSDSIPGLEIEADDVRCTHGSTSGLVDETQIFYAMSRGYTRQEAVRMIVAGFFQQVFDRITIESVREALGDAIGRRVKDIPTG</sequence>
<evidence type="ECO:0000256" key="1">
    <source>
        <dbReference type="ARBA" id="ARBA00043967"/>
    </source>
</evidence>
<dbReference type="EMBL" id="SJPQ01000004">
    <property type="protein sequence ID" value="TWT86893.1"/>
    <property type="molecule type" value="Genomic_DNA"/>
</dbReference>
<dbReference type="Pfam" id="PF01458">
    <property type="entry name" value="SUFBD_core"/>
    <property type="match status" value="1"/>
</dbReference>
<comment type="caution">
    <text evidence="4">The sequence shown here is derived from an EMBL/GenBank/DDBJ whole genome shotgun (WGS) entry which is preliminary data.</text>
</comment>
<dbReference type="RefSeq" id="WP_146403056.1">
    <property type="nucleotide sequence ID" value="NZ_SJPQ01000004.1"/>
</dbReference>
<organism evidence="4 5">
    <name type="scientific">Pseudobythopirellula maris</name>
    <dbReference type="NCBI Taxonomy" id="2527991"/>
    <lineage>
        <taxon>Bacteria</taxon>
        <taxon>Pseudomonadati</taxon>
        <taxon>Planctomycetota</taxon>
        <taxon>Planctomycetia</taxon>
        <taxon>Pirellulales</taxon>
        <taxon>Lacipirellulaceae</taxon>
        <taxon>Pseudobythopirellula</taxon>
    </lineage>
</organism>
<dbReference type="GO" id="GO:0016226">
    <property type="term" value="P:iron-sulfur cluster assembly"/>
    <property type="evidence" value="ECO:0007669"/>
    <property type="project" value="InterPro"/>
</dbReference>
<comment type="similarity">
    <text evidence="1">Belongs to the iron-sulfur cluster assembly SufBD family.</text>
</comment>
<feature type="domain" description="SUF system FeS cluster assembly SufBD core" evidence="2">
    <location>
        <begin position="180"/>
        <end position="409"/>
    </location>
</feature>
<dbReference type="OrthoDB" id="9803529at2"/>
<name>A0A5C5ZKF3_9BACT</name>
<dbReference type="NCBIfam" id="TIGR01981">
    <property type="entry name" value="sufD"/>
    <property type="match status" value="1"/>
</dbReference>
<evidence type="ECO:0000313" key="5">
    <source>
        <dbReference type="Proteomes" id="UP000315440"/>
    </source>
</evidence>
<feature type="domain" description="SUF system FeS cluster assembly SufBD N-terminal" evidence="3">
    <location>
        <begin position="24"/>
        <end position="172"/>
    </location>
</feature>
<evidence type="ECO:0000313" key="4">
    <source>
        <dbReference type="EMBL" id="TWT86893.1"/>
    </source>
</evidence>
<proteinExistence type="inferred from homology"/>
<keyword evidence="5" id="KW-1185">Reference proteome</keyword>
<dbReference type="InterPro" id="IPR000825">
    <property type="entry name" value="SUF_FeS_clus_asmbl_SufBD_core"/>
</dbReference>